<evidence type="ECO:0000313" key="3">
    <source>
        <dbReference type="EMBL" id="KGD59921.1"/>
    </source>
</evidence>
<feature type="chain" id="PRO_5045720226" evidence="1">
    <location>
        <begin position="19"/>
        <end position="148"/>
    </location>
</feature>
<dbReference type="InterPro" id="IPR013766">
    <property type="entry name" value="Thioredoxin_domain"/>
</dbReference>
<dbReference type="Gene3D" id="3.40.30.10">
    <property type="entry name" value="Glutaredoxin"/>
    <property type="match status" value="1"/>
</dbReference>
<sequence>MRYLRVLVLLAIPWLAHADPLPFSPEQVGDAKVIYVDFWASWCVPCRRSFPWLNQMQEKYGDQGFTVIGINVDQERADAERFLASYPALFPLVFDPHGELASRYQLEGMPSAVLLAANGSELSRHIGFVAKHSDKYEKEIVRLMESQQ</sequence>
<dbReference type="RefSeq" id="WP_035250179.1">
    <property type="nucleotide sequence ID" value="NZ_ARXU01000016.1"/>
</dbReference>
<dbReference type="PANTHER" id="PTHR42852:SF18">
    <property type="entry name" value="CHROMOSOME UNDETERMINED SCAFFOLD_47, WHOLE GENOME SHOTGUN SEQUENCE"/>
    <property type="match status" value="1"/>
</dbReference>
<dbReference type="Proteomes" id="UP000029443">
    <property type="component" value="Unassembled WGS sequence"/>
</dbReference>
<evidence type="ECO:0000259" key="2">
    <source>
        <dbReference type="PROSITE" id="PS51352"/>
    </source>
</evidence>
<evidence type="ECO:0000313" key="4">
    <source>
        <dbReference type="Proteomes" id="UP000029443"/>
    </source>
</evidence>
<dbReference type="Pfam" id="PF08534">
    <property type="entry name" value="Redoxin"/>
    <property type="match status" value="1"/>
</dbReference>
<gene>
    <name evidence="3" type="ORF">T9A_03056</name>
</gene>
<dbReference type="EMBL" id="ARXU01000016">
    <property type="protein sequence ID" value="KGD59921.1"/>
    <property type="molecule type" value="Genomic_DNA"/>
</dbReference>
<evidence type="ECO:0000256" key="1">
    <source>
        <dbReference type="SAM" id="SignalP"/>
    </source>
</evidence>
<keyword evidence="4" id="KW-1185">Reference proteome</keyword>
<proteinExistence type="predicted"/>
<dbReference type="CDD" id="cd02966">
    <property type="entry name" value="TlpA_like_family"/>
    <property type="match status" value="1"/>
</dbReference>
<organism evidence="3 4">
    <name type="scientific">Alcanivorax jadensis T9</name>
    <dbReference type="NCBI Taxonomy" id="1177181"/>
    <lineage>
        <taxon>Bacteria</taxon>
        <taxon>Pseudomonadati</taxon>
        <taxon>Pseudomonadota</taxon>
        <taxon>Gammaproteobacteria</taxon>
        <taxon>Oceanospirillales</taxon>
        <taxon>Alcanivoracaceae</taxon>
        <taxon>Alcanivorax</taxon>
    </lineage>
</organism>
<dbReference type="PROSITE" id="PS51352">
    <property type="entry name" value="THIOREDOXIN_2"/>
    <property type="match status" value="1"/>
</dbReference>
<name>A0ABR4W931_9GAMM</name>
<dbReference type="SUPFAM" id="SSF52833">
    <property type="entry name" value="Thioredoxin-like"/>
    <property type="match status" value="1"/>
</dbReference>
<dbReference type="InterPro" id="IPR036249">
    <property type="entry name" value="Thioredoxin-like_sf"/>
</dbReference>
<reference evidence="3 4" key="1">
    <citation type="submission" date="2012-09" db="EMBL/GenBank/DDBJ databases">
        <title>Genome Sequence of alkane-degrading Bacterium Alcanivorax jadensis T9.</title>
        <authorList>
            <person name="Lai Q."/>
            <person name="Shao Z."/>
        </authorList>
    </citation>
    <scope>NUCLEOTIDE SEQUENCE [LARGE SCALE GENOMIC DNA]</scope>
    <source>
        <strain evidence="3 4">T9</strain>
    </source>
</reference>
<dbReference type="InterPro" id="IPR050553">
    <property type="entry name" value="Thioredoxin_ResA/DsbE_sf"/>
</dbReference>
<keyword evidence="1" id="KW-0732">Signal</keyword>
<comment type="caution">
    <text evidence="3">The sequence shown here is derived from an EMBL/GenBank/DDBJ whole genome shotgun (WGS) entry which is preliminary data.</text>
</comment>
<feature type="signal peptide" evidence="1">
    <location>
        <begin position="1"/>
        <end position="18"/>
    </location>
</feature>
<dbReference type="PANTHER" id="PTHR42852">
    <property type="entry name" value="THIOL:DISULFIDE INTERCHANGE PROTEIN DSBE"/>
    <property type="match status" value="1"/>
</dbReference>
<dbReference type="InterPro" id="IPR013740">
    <property type="entry name" value="Redoxin"/>
</dbReference>
<accession>A0ABR4W931</accession>
<protein>
    <submittedName>
        <fullName evidence="3">Thioredoxin</fullName>
    </submittedName>
</protein>
<feature type="domain" description="Thioredoxin" evidence="2">
    <location>
        <begin position="10"/>
        <end position="131"/>
    </location>
</feature>